<dbReference type="GO" id="GO:0022857">
    <property type="term" value="F:transmembrane transporter activity"/>
    <property type="evidence" value="ECO:0007669"/>
    <property type="project" value="InterPro"/>
</dbReference>
<keyword evidence="2" id="KW-0812">Transmembrane</keyword>
<keyword evidence="4" id="KW-0472">Membrane</keyword>
<dbReference type="Proteomes" id="UP000235653">
    <property type="component" value="Unassembled WGS sequence"/>
</dbReference>
<evidence type="ECO:0000256" key="2">
    <source>
        <dbReference type="ARBA" id="ARBA00022692"/>
    </source>
</evidence>
<keyword evidence="7" id="KW-1185">Reference proteome</keyword>
<evidence type="ECO:0000256" key="1">
    <source>
        <dbReference type="ARBA" id="ARBA00004651"/>
    </source>
</evidence>
<dbReference type="RefSeq" id="WP_102331802.1">
    <property type="nucleotide sequence ID" value="NZ_CP058566.2"/>
</dbReference>
<name>A0A2P5P7X9_9CHLR</name>
<evidence type="ECO:0000259" key="5">
    <source>
        <dbReference type="PROSITE" id="PS50850"/>
    </source>
</evidence>
<accession>A0A2P5P7X9</accession>
<evidence type="ECO:0000256" key="3">
    <source>
        <dbReference type="ARBA" id="ARBA00022989"/>
    </source>
</evidence>
<dbReference type="SUPFAM" id="SSF103473">
    <property type="entry name" value="MFS general substrate transporter"/>
    <property type="match status" value="1"/>
</dbReference>
<comment type="caution">
    <text evidence="6">The sequence shown here is derived from an EMBL/GenBank/DDBJ whole genome shotgun (WGS) entry which is preliminary data.</text>
</comment>
<feature type="domain" description="Major facilitator superfamily (MFS) profile" evidence="5">
    <location>
        <begin position="15"/>
        <end position="414"/>
    </location>
</feature>
<evidence type="ECO:0000313" key="7">
    <source>
        <dbReference type="Proteomes" id="UP000235653"/>
    </source>
</evidence>
<keyword evidence="3" id="KW-1133">Transmembrane helix</keyword>
<dbReference type="PANTHER" id="PTHR23528:SF1">
    <property type="entry name" value="MAJOR FACILITATOR SUPERFAMILY (MFS) PROFILE DOMAIN-CONTAINING PROTEIN"/>
    <property type="match status" value="1"/>
</dbReference>
<dbReference type="Pfam" id="PF13347">
    <property type="entry name" value="MFS_2"/>
    <property type="match status" value="1"/>
</dbReference>
<dbReference type="InterPro" id="IPR036259">
    <property type="entry name" value="MFS_trans_sf"/>
</dbReference>
<dbReference type="PANTHER" id="PTHR23528">
    <property type="match status" value="1"/>
</dbReference>
<dbReference type="GO" id="GO:0005886">
    <property type="term" value="C:plasma membrane"/>
    <property type="evidence" value="ECO:0007669"/>
    <property type="project" value="UniProtKB-SubCell"/>
</dbReference>
<dbReference type="Gene3D" id="1.20.1250.20">
    <property type="entry name" value="MFS general substrate transporter like domains"/>
    <property type="match status" value="1"/>
</dbReference>
<reference evidence="6 7" key="1">
    <citation type="journal article" date="2017" name="ISME J.">
        <title>Grape pomace compost harbors organohalide-respiring Dehalogenimonas species with novel reductive dehalogenase genes.</title>
        <authorList>
            <person name="Yang Y."/>
            <person name="Higgins S.A."/>
            <person name="Yan J."/>
            <person name="Simsir B."/>
            <person name="Chourey K."/>
            <person name="Iyer R."/>
            <person name="Hettich R.L."/>
            <person name="Baldwin B."/>
            <person name="Ogles D.M."/>
            <person name="Loffler F.E."/>
        </authorList>
    </citation>
    <scope>NUCLEOTIDE SEQUENCE [LARGE SCALE GENOMIC DNA]</scope>
    <source>
        <strain evidence="6 7">GP</strain>
    </source>
</reference>
<dbReference type="AlphaFoldDB" id="A0A2P5P7X9"/>
<sequence length="426" mass="45651">MNLPKVPPLFKGTEYLKITILSAGLAALSQSVHGIILPLRVLDFVGEYDKNTALAAITFTGLILAMLFQPIAAALSDSTASRWGRRKPFVIVGVLGLMLLLPGLALASSFAVLFIIYCLAQLSANAAQGPYQGYIPDLVPLERRGLASSFKSEMELFGGAAGILGTGILMAHYSRQDQNGLWISLLCLALFLGSILFYIGLSLKEGPVTRPPKPFRNPLSAYRFSIKKSPAFGWLLGSRLLFFMAAATIQQFALFYLRDVLGVTDPAGFTAIFILTAGASMALAILPAGYFADRYGAAILSRAAGLLGALGILFLLLWPSTVTVVITAGITGFAIGIFGVSNWAMATKMVVKGEEAKYLAIANMATAGGAAIARLIGPIIDYFNRQSLNMGYQVMLVFCLIYFVLGGLLIKNPKTRSDEVVIERDI</sequence>
<evidence type="ECO:0000313" key="6">
    <source>
        <dbReference type="EMBL" id="PPD58389.1"/>
    </source>
</evidence>
<organism evidence="6 7">
    <name type="scientific">Dehalogenimonas etheniformans</name>
    <dbReference type="NCBI Taxonomy" id="1536648"/>
    <lineage>
        <taxon>Bacteria</taxon>
        <taxon>Bacillati</taxon>
        <taxon>Chloroflexota</taxon>
        <taxon>Dehalococcoidia</taxon>
        <taxon>Dehalococcoidales</taxon>
        <taxon>Dehalococcoidaceae</taxon>
        <taxon>Dehalogenimonas</taxon>
    </lineage>
</organism>
<dbReference type="EMBL" id="JQAN02000008">
    <property type="protein sequence ID" value="PPD58389.1"/>
    <property type="molecule type" value="Genomic_DNA"/>
</dbReference>
<dbReference type="PROSITE" id="PS50850">
    <property type="entry name" value="MFS"/>
    <property type="match status" value="1"/>
</dbReference>
<comment type="subcellular location">
    <subcellularLocation>
        <location evidence="1">Cell membrane</location>
        <topology evidence="1">Multi-pass membrane protein</topology>
    </subcellularLocation>
</comment>
<proteinExistence type="predicted"/>
<dbReference type="InterPro" id="IPR020846">
    <property type="entry name" value="MFS_dom"/>
</dbReference>
<protein>
    <submittedName>
        <fullName evidence="6">MFS transporter</fullName>
    </submittedName>
</protein>
<evidence type="ECO:0000256" key="4">
    <source>
        <dbReference type="ARBA" id="ARBA00023136"/>
    </source>
</evidence>
<dbReference type="OrthoDB" id="9796441at2"/>
<gene>
    <name evidence="6" type="ORF">JP09_004595</name>
</gene>